<dbReference type="PANTHER" id="PTHR33321:SF12">
    <property type="entry name" value="PLANT BASIC SECRETORY PROTEIN (BSP) FAMILY PROTEIN"/>
    <property type="match status" value="1"/>
</dbReference>
<name>A0A9N9KVM7_9HELO</name>
<dbReference type="AlphaFoldDB" id="A0A9N9KVM7"/>
<proteinExistence type="predicted"/>
<accession>A0A9N9KVM7</accession>
<feature type="compositionally biased region" description="Acidic residues" evidence="1">
    <location>
        <begin position="288"/>
        <end position="302"/>
    </location>
</feature>
<evidence type="ECO:0008006" key="4">
    <source>
        <dbReference type="Google" id="ProtNLM"/>
    </source>
</evidence>
<reference evidence="2" key="1">
    <citation type="submission" date="2021-07" db="EMBL/GenBank/DDBJ databases">
        <authorList>
            <person name="Durling M."/>
        </authorList>
    </citation>
    <scope>NUCLEOTIDE SEQUENCE</scope>
</reference>
<sequence length="339" mass="37988">MGEFQPPSSPLPTPVFIPPQSSRHVPPPSETPAPPPTGATTEATPPSPNPSSPTQSLSTTTFPLPKLRLEIRDLNHKGTPIFLTAIPPSTALQKSVQDVLKLLYISPTTKTTTVPPTRSVTLILRSMPGVAYTTGTELDPEHKEIHFSLDYIQNSIPPSRREEEIMGVLTHEMVHCYQYDAFGTCAGGLIEGVADWVRLHAGLSPPHWKKEASGKWDAGYQHTGYFLEYLERRFGKGLVRRLNEKLRIEKYQEKRFWTELCGRPVELLWADYRKSFKKGEGKEKDRSEEEGEEEGRSEDEGKEEGGRNEDEECVIVEKEDTTTPTKKGSHTEPKSTPTK</sequence>
<dbReference type="PANTHER" id="PTHR33321">
    <property type="match status" value="1"/>
</dbReference>
<dbReference type="Proteomes" id="UP000696280">
    <property type="component" value="Unassembled WGS sequence"/>
</dbReference>
<feature type="compositionally biased region" description="Pro residues" evidence="1">
    <location>
        <begin position="7"/>
        <end position="17"/>
    </location>
</feature>
<feature type="region of interest" description="Disordered" evidence="1">
    <location>
        <begin position="279"/>
        <end position="339"/>
    </location>
</feature>
<dbReference type="OrthoDB" id="891726at2759"/>
<feature type="compositionally biased region" description="Low complexity" evidence="1">
    <location>
        <begin position="52"/>
        <end position="61"/>
    </location>
</feature>
<feature type="region of interest" description="Disordered" evidence="1">
    <location>
        <begin position="1"/>
        <end position="61"/>
    </location>
</feature>
<keyword evidence="3" id="KW-1185">Reference proteome</keyword>
<gene>
    <name evidence="2" type="ORF">HYFRA_00010902</name>
</gene>
<evidence type="ECO:0000313" key="3">
    <source>
        <dbReference type="Proteomes" id="UP000696280"/>
    </source>
</evidence>
<comment type="caution">
    <text evidence="2">The sequence shown here is derived from an EMBL/GenBank/DDBJ whole genome shotgun (WGS) entry which is preliminary data.</text>
</comment>
<organism evidence="2 3">
    <name type="scientific">Hymenoscyphus fraxineus</name>
    <dbReference type="NCBI Taxonomy" id="746836"/>
    <lineage>
        <taxon>Eukaryota</taxon>
        <taxon>Fungi</taxon>
        <taxon>Dikarya</taxon>
        <taxon>Ascomycota</taxon>
        <taxon>Pezizomycotina</taxon>
        <taxon>Leotiomycetes</taxon>
        <taxon>Helotiales</taxon>
        <taxon>Helotiaceae</taxon>
        <taxon>Hymenoscyphus</taxon>
    </lineage>
</organism>
<dbReference type="InterPro" id="IPR007541">
    <property type="entry name" value="Uncharacterised_BSP"/>
</dbReference>
<protein>
    <recommendedName>
        <fullName evidence="4">BSP-domain-containing protein</fullName>
    </recommendedName>
</protein>
<evidence type="ECO:0000313" key="2">
    <source>
        <dbReference type="EMBL" id="CAG8953941.1"/>
    </source>
</evidence>
<dbReference type="Pfam" id="PF04450">
    <property type="entry name" value="BSP"/>
    <property type="match status" value="1"/>
</dbReference>
<feature type="compositionally biased region" description="Pro residues" evidence="1">
    <location>
        <begin position="25"/>
        <end position="37"/>
    </location>
</feature>
<evidence type="ECO:0000256" key="1">
    <source>
        <dbReference type="SAM" id="MobiDB-lite"/>
    </source>
</evidence>
<dbReference type="EMBL" id="CAJVRL010000054">
    <property type="protein sequence ID" value="CAG8953941.1"/>
    <property type="molecule type" value="Genomic_DNA"/>
</dbReference>